<sequence length="128" mass="14449">MGDSNSTDGDSVIVKYFRAPKPPSKICWLVKKLGHGGKSKNSYNRLAPAADQYCRRGHVVMYVGEEGKRYQVPIKFLSCPSFIKQVLMQSSQEEDDDDLDPKIDGPIMIRHCTSETFEQILKATKNHT</sequence>
<organism evidence="4 5">
    <name type="scientific">Corchorus capsularis</name>
    <name type="common">Jute</name>
    <dbReference type="NCBI Taxonomy" id="210143"/>
    <lineage>
        <taxon>Eukaryota</taxon>
        <taxon>Viridiplantae</taxon>
        <taxon>Streptophyta</taxon>
        <taxon>Embryophyta</taxon>
        <taxon>Tracheophyta</taxon>
        <taxon>Spermatophyta</taxon>
        <taxon>Magnoliopsida</taxon>
        <taxon>eudicotyledons</taxon>
        <taxon>Gunneridae</taxon>
        <taxon>Pentapetalae</taxon>
        <taxon>rosids</taxon>
        <taxon>malvids</taxon>
        <taxon>Malvales</taxon>
        <taxon>Malvaceae</taxon>
        <taxon>Grewioideae</taxon>
        <taxon>Apeibeae</taxon>
        <taxon>Corchorus</taxon>
    </lineage>
</organism>
<keyword evidence="5" id="KW-1185">Reference proteome</keyword>
<dbReference type="GO" id="GO:0009733">
    <property type="term" value="P:response to auxin"/>
    <property type="evidence" value="ECO:0007669"/>
    <property type="project" value="InterPro"/>
</dbReference>
<evidence type="ECO:0000256" key="2">
    <source>
        <dbReference type="ARBA" id="ARBA00022473"/>
    </source>
</evidence>
<dbReference type="OrthoDB" id="1489976at2759"/>
<proteinExistence type="inferred from homology"/>
<gene>
    <name evidence="4" type="ORF">CCACVL1_24418</name>
</gene>
<dbReference type="AlphaFoldDB" id="A0A1R3GPN8"/>
<dbReference type="Gramene" id="OMO60075">
    <property type="protein sequence ID" value="OMO60075"/>
    <property type="gene ID" value="CCACVL1_24418"/>
</dbReference>
<keyword evidence="3" id="KW-0341">Growth regulation</keyword>
<name>A0A1R3GPN8_COCAP</name>
<dbReference type="Pfam" id="PF02519">
    <property type="entry name" value="Auxin_inducible"/>
    <property type="match status" value="1"/>
</dbReference>
<comment type="similarity">
    <text evidence="1">Belongs to the ARG7 family.</text>
</comment>
<reference evidence="4 5" key="1">
    <citation type="submission" date="2013-09" db="EMBL/GenBank/DDBJ databases">
        <title>Corchorus capsularis genome sequencing.</title>
        <authorList>
            <person name="Alam M."/>
            <person name="Haque M.S."/>
            <person name="Islam M.S."/>
            <person name="Emdad E.M."/>
            <person name="Islam M.M."/>
            <person name="Ahmed B."/>
            <person name="Halim A."/>
            <person name="Hossen Q.M.M."/>
            <person name="Hossain M.Z."/>
            <person name="Ahmed R."/>
            <person name="Khan M.M."/>
            <person name="Islam R."/>
            <person name="Rashid M.M."/>
            <person name="Khan S.A."/>
            <person name="Rahman M.S."/>
            <person name="Alam M."/>
        </authorList>
    </citation>
    <scope>NUCLEOTIDE SEQUENCE [LARGE SCALE GENOMIC DNA]</scope>
    <source>
        <strain evidence="5">cv. CVL-1</strain>
        <tissue evidence="4">Whole seedling</tissue>
    </source>
</reference>
<dbReference type="OMA" id="VACTSKR"/>
<dbReference type="InterPro" id="IPR003676">
    <property type="entry name" value="SAUR_fam"/>
</dbReference>
<comment type="caution">
    <text evidence="4">The sequence shown here is derived from an EMBL/GenBank/DDBJ whole genome shotgun (WGS) entry which is preliminary data.</text>
</comment>
<accession>A0A1R3GPN8</accession>
<keyword evidence="2" id="KW-0217">Developmental protein</keyword>
<protein>
    <submittedName>
        <fullName evidence="4">Auxin responsive SAUR protein</fullName>
    </submittedName>
</protein>
<dbReference type="Proteomes" id="UP000188268">
    <property type="component" value="Unassembled WGS sequence"/>
</dbReference>
<evidence type="ECO:0000256" key="1">
    <source>
        <dbReference type="ARBA" id="ARBA00006974"/>
    </source>
</evidence>
<evidence type="ECO:0000313" key="4">
    <source>
        <dbReference type="EMBL" id="OMO60075.1"/>
    </source>
</evidence>
<evidence type="ECO:0000256" key="3">
    <source>
        <dbReference type="ARBA" id="ARBA00022604"/>
    </source>
</evidence>
<evidence type="ECO:0000313" key="5">
    <source>
        <dbReference type="Proteomes" id="UP000188268"/>
    </source>
</evidence>
<dbReference type="EMBL" id="AWWV01013773">
    <property type="protein sequence ID" value="OMO60075.1"/>
    <property type="molecule type" value="Genomic_DNA"/>
</dbReference>